<accession>A0ACB8MIG6</accession>
<keyword evidence="2" id="KW-1185">Reference proteome</keyword>
<dbReference type="EMBL" id="CM039172">
    <property type="protein sequence ID" value="KAH9785430.1"/>
    <property type="molecule type" value="Genomic_DNA"/>
</dbReference>
<comment type="caution">
    <text evidence="1">The sequence shown here is derived from an EMBL/GenBank/DDBJ whole genome shotgun (WGS) entry which is preliminary data.</text>
</comment>
<organism evidence="1 2">
    <name type="scientific">Citrus sinensis</name>
    <name type="common">Sweet orange</name>
    <name type="synonym">Citrus aurantium var. sinensis</name>
    <dbReference type="NCBI Taxonomy" id="2711"/>
    <lineage>
        <taxon>Eukaryota</taxon>
        <taxon>Viridiplantae</taxon>
        <taxon>Streptophyta</taxon>
        <taxon>Embryophyta</taxon>
        <taxon>Tracheophyta</taxon>
        <taxon>Spermatophyta</taxon>
        <taxon>Magnoliopsida</taxon>
        <taxon>eudicotyledons</taxon>
        <taxon>Gunneridae</taxon>
        <taxon>Pentapetalae</taxon>
        <taxon>rosids</taxon>
        <taxon>malvids</taxon>
        <taxon>Sapindales</taxon>
        <taxon>Rutaceae</taxon>
        <taxon>Aurantioideae</taxon>
        <taxon>Citrus</taxon>
    </lineage>
</organism>
<gene>
    <name evidence="1" type="ORF">KPL71_009949</name>
</gene>
<evidence type="ECO:0000313" key="2">
    <source>
        <dbReference type="Proteomes" id="UP000829398"/>
    </source>
</evidence>
<sequence length="301" mass="33007">MQHVGKLICSNLGARMDSEPKRWRILADALYDLGTGLEVLSPLCPQLFLEMAGLGNFAKGIAVVAARATRLPIYSSFAKEGNLSDLFAKGEAISTLFNVVGLGAGIQLASTVCSSMQGKMIVGPLLSVIHVYSVIEEMRAAPVNTLNPQRTAMIVADFVKTGRISSPTDLRYREDLLFPGRLIEDAGNVKVGRDPHKVVKPSKFHELKELFAEEKFILCLGSRWTDMVLEQNASGEDALRGWLVAAYAASMAKSFHDPSLTVLQDAYDKMNDVFTPLLSELQAKGWHTDRFLDGTGTRFAW</sequence>
<proteinExistence type="predicted"/>
<reference evidence="2" key="1">
    <citation type="journal article" date="2023" name="Hortic. Res.">
        <title>A chromosome-level phased genome enabling allele-level studies in sweet orange: a case study on citrus Huanglongbing tolerance.</title>
        <authorList>
            <person name="Wu B."/>
            <person name="Yu Q."/>
            <person name="Deng Z."/>
            <person name="Duan Y."/>
            <person name="Luo F."/>
            <person name="Gmitter F. Jr."/>
        </authorList>
    </citation>
    <scope>NUCLEOTIDE SEQUENCE [LARGE SCALE GENOMIC DNA]</scope>
    <source>
        <strain evidence="2">cv. Valencia</strain>
    </source>
</reference>
<evidence type="ECO:0000313" key="1">
    <source>
        <dbReference type="EMBL" id="KAH9785430.1"/>
    </source>
</evidence>
<name>A0ACB8MIG6_CITSI</name>
<dbReference type="Proteomes" id="UP000829398">
    <property type="component" value="Chromosome 3"/>
</dbReference>
<protein>
    <submittedName>
        <fullName evidence="1">Protein root UVB sensitive 2</fullName>
    </submittedName>
</protein>